<accession>A0AAF5PJX7</accession>
<feature type="transmembrane region" description="Helical" evidence="1">
    <location>
        <begin position="6"/>
        <end position="29"/>
    </location>
</feature>
<dbReference type="WBParaSite" id="mrna-Wban_01782">
    <property type="protein sequence ID" value="mrna-Wban_01782"/>
    <property type="gene ID" value="Wban_01782"/>
</dbReference>
<reference evidence="3" key="3">
    <citation type="submission" date="2024-02" db="UniProtKB">
        <authorList>
            <consortium name="WormBaseParasite"/>
        </authorList>
    </citation>
    <scope>IDENTIFICATION</scope>
    <source>
        <strain evidence="3">pt0022</strain>
    </source>
</reference>
<reference evidence="2" key="2">
    <citation type="journal article" date="2016" name="Mol. Ecol.">
        <title>Population genomics of the filarial nematode parasite Wuchereria bancrofti from mosquitoes.</title>
        <authorList>
            <person name="Small S.T."/>
            <person name="Reimer L.J."/>
            <person name="Tisch D.J."/>
            <person name="King C.L."/>
            <person name="Christensen B.M."/>
            <person name="Siba P.M."/>
            <person name="Kazura J.W."/>
            <person name="Serre D."/>
            <person name="Zimmerman P.A."/>
        </authorList>
    </citation>
    <scope>NUCLEOTIDE SEQUENCE</scope>
    <source>
        <strain evidence="2">pt0022</strain>
    </source>
</reference>
<name>A0AAF5PJX7_WUCBA</name>
<dbReference type="AlphaFoldDB" id="A0AAF5PJX7"/>
<keyword evidence="1" id="KW-0812">Transmembrane</keyword>
<proteinExistence type="predicted"/>
<keyword evidence="1" id="KW-0472">Membrane</keyword>
<evidence type="ECO:0000313" key="2">
    <source>
        <dbReference type="Proteomes" id="UP000093561"/>
    </source>
</evidence>
<evidence type="ECO:0000256" key="1">
    <source>
        <dbReference type="SAM" id="Phobius"/>
    </source>
</evidence>
<keyword evidence="1" id="KW-1133">Transmembrane helix</keyword>
<reference evidence="2" key="1">
    <citation type="submission" date="2015-03" db="EMBL/GenBank/DDBJ databases">
        <title>Wuchereria bancrofti Genome Sequencing Papua New Guinea Strain.</title>
        <authorList>
            <person name="Small S.T."/>
            <person name="Serre D."/>
            <person name="Zimmerman P.A."/>
        </authorList>
    </citation>
    <scope>NUCLEOTIDE SEQUENCE [LARGE SCALE GENOMIC DNA]</scope>
    <source>
        <strain evidence="2">pt0022</strain>
    </source>
</reference>
<protein>
    <submittedName>
        <fullName evidence="3">Uncharacterized protein</fullName>
    </submittedName>
</protein>
<dbReference type="Proteomes" id="UP000093561">
    <property type="component" value="Unassembled WGS sequence"/>
</dbReference>
<organism evidence="2 3">
    <name type="scientific">Wuchereria bancrofti</name>
    <dbReference type="NCBI Taxonomy" id="6293"/>
    <lineage>
        <taxon>Eukaryota</taxon>
        <taxon>Metazoa</taxon>
        <taxon>Ecdysozoa</taxon>
        <taxon>Nematoda</taxon>
        <taxon>Chromadorea</taxon>
        <taxon>Rhabditida</taxon>
        <taxon>Spirurina</taxon>
        <taxon>Spiruromorpha</taxon>
        <taxon>Filarioidea</taxon>
        <taxon>Onchocercidae</taxon>
        <taxon>Wuchereria</taxon>
    </lineage>
</organism>
<evidence type="ECO:0000313" key="3">
    <source>
        <dbReference type="WBParaSite" id="mrna-Wban_01782"/>
    </source>
</evidence>
<sequence length="74" mass="8288">MIALLLLHTCVADLLFTLLLLGTEIIIILRHPVFDGPAWLCQKYGECATIYGHVKKRDLMLSGYTMIRGIVVDS</sequence>